<dbReference type="Pfam" id="PF08276">
    <property type="entry name" value="PAN_2"/>
    <property type="match status" value="1"/>
</dbReference>
<dbReference type="InterPro" id="IPR036426">
    <property type="entry name" value="Bulb-type_lectin_dom_sf"/>
</dbReference>
<evidence type="ECO:0000256" key="8">
    <source>
        <dbReference type="ARBA" id="ARBA00022741"/>
    </source>
</evidence>
<keyword evidence="6 20" id="KW-0732">Signal</keyword>
<evidence type="ECO:0000256" key="7">
    <source>
        <dbReference type="ARBA" id="ARBA00022734"/>
    </source>
</evidence>
<dbReference type="Gene3D" id="2.90.10.10">
    <property type="entry name" value="Bulb-type lectin domain"/>
    <property type="match status" value="1"/>
</dbReference>
<dbReference type="AlphaFoldDB" id="A0A6J1H8P4"/>
<evidence type="ECO:0000256" key="14">
    <source>
        <dbReference type="ARBA" id="ARBA00023170"/>
    </source>
</evidence>
<evidence type="ECO:0000256" key="5">
    <source>
        <dbReference type="ARBA" id="ARBA00022692"/>
    </source>
</evidence>
<dbReference type="GO" id="GO:0005886">
    <property type="term" value="C:plasma membrane"/>
    <property type="evidence" value="ECO:0007669"/>
    <property type="project" value="UniProtKB-SubCell"/>
</dbReference>
<evidence type="ECO:0000256" key="3">
    <source>
        <dbReference type="ARBA" id="ARBA00022527"/>
    </source>
</evidence>
<sequence>MAMATWNQTPFDCFIILLLLVALSNAHSDVLTQGQELTPGSWLISATGALSLGFYSPSLLNNSHIAIWYEGDPKNPVWIANPNFAFPGDFGMPCLTIDSNGSLKIVPKQRNGHAYSFYLYEAEEPMNSSAMLLDNGNFILGVLNPDGSIKQQLWQSFDHPTDTLLPGMKIGINHKTGSTWSITSQRGDYSVLSGSFTLTMNPNNTNQLLILHRGAIFWTSGNWRDGRFEFSEELSSINNQEFVFRRFSNENETFFNYSTSNLNNGVIEIQPRLRLVNDGKLVGSNWDLKVECPYFENELFEVAKGVSGDGCVGKKQHKVPECRNPPKRFSTTQRFGNMERNSLRYSDSENLTIYDCEKICISSCGCIAFSSTNEEGTGCETWNVGAMFVPGKGSKRIIWSIQETEGKVPAGKKRVWLEVTIGVIVPTTLLLLCFIFYLKSKTQIHKAVRKLRRKDSEHQNVLQEMGAKSKSSNILKTKNKQRRDIKNSELQFFTFENVVSATNNFADNCRLGEGGFGPVYKGSLDDGQEVAIKRLSKKSGQGQEEFKNEAMLIAKLQHTNLVRLIGCCIHKEERLLVYEYMPNKSLDSFLFDPVRNLVLDWDKRLHIIQGIIQGLLYLHTYSRLRIVHRDLKVSNILLDDEMNAKISDFGMARIFKPTEQEANTSRIVGTYGYISPEFVMGGTFSIKSDVYSFGVLLLEIITAQKNYHNYDVGRPINLIGHAWELWMEGRGEELIDSTLYNSDQKQKALRCIHVSLLCVQQMPADRPTMLDVHSMILNDTTQLPLPKQPPFFITQNAKLEGMIDGTEIKSESTTEIRSSNNMSVSIMVAR</sequence>
<dbReference type="InterPro" id="IPR024171">
    <property type="entry name" value="SRK-like_kinase"/>
</dbReference>
<keyword evidence="8 18" id="KW-0547">Nucleotide-binding</keyword>
<comment type="subcellular location">
    <subcellularLocation>
        <location evidence="1">Cell membrane</location>
        <topology evidence="1">Single-pass type I membrane protein</topology>
    </subcellularLocation>
</comment>
<evidence type="ECO:0000256" key="9">
    <source>
        <dbReference type="ARBA" id="ARBA00022777"/>
    </source>
</evidence>
<dbReference type="FunFam" id="3.30.200.20:FF:000330">
    <property type="entry name" value="G-type lectin S-receptor-like serine/threonine-protein kinase At4g03230"/>
    <property type="match status" value="1"/>
</dbReference>
<dbReference type="CDD" id="cd14066">
    <property type="entry name" value="STKc_IRAK"/>
    <property type="match status" value="1"/>
</dbReference>
<protein>
    <recommendedName>
        <fullName evidence="18">Receptor-like serine/threonine-protein kinase</fullName>
        <ecNumber evidence="18">2.7.11.1</ecNumber>
    </recommendedName>
</protein>
<dbReference type="PROSITE" id="PS50927">
    <property type="entry name" value="BULB_LECTIN"/>
    <property type="match status" value="1"/>
</dbReference>
<keyword evidence="9 18" id="KW-0418">Kinase</keyword>
<dbReference type="GO" id="GO:0030246">
    <property type="term" value="F:carbohydrate binding"/>
    <property type="evidence" value="ECO:0007669"/>
    <property type="project" value="UniProtKB-KW"/>
</dbReference>
<keyword evidence="10 18" id="KW-0067">ATP-binding</keyword>
<keyword evidence="15" id="KW-0325">Glycoprotein</keyword>
<dbReference type="Proteomes" id="UP000504609">
    <property type="component" value="Unplaced"/>
</dbReference>
<evidence type="ECO:0000256" key="6">
    <source>
        <dbReference type="ARBA" id="ARBA00022729"/>
    </source>
</evidence>
<dbReference type="Pfam" id="PF01453">
    <property type="entry name" value="B_lectin"/>
    <property type="match status" value="1"/>
</dbReference>
<evidence type="ECO:0000256" key="10">
    <source>
        <dbReference type="ARBA" id="ARBA00022840"/>
    </source>
</evidence>
<dbReference type="InterPro" id="IPR000719">
    <property type="entry name" value="Prot_kinase_dom"/>
</dbReference>
<comment type="similarity">
    <text evidence="18">Belongs to the protein kinase superfamily. Ser/Thr protein kinase family.</text>
</comment>
<dbReference type="GO" id="GO:0004674">
    <property type="term" value="F:protein serine/threonine kinase activity"/>
    <property type="evidence" value="ECO:0007669"/>
    <property type="project" value="UniProtKB-KW"/>
</dbReference>
<keyword evidence="4 18" id="KW-0808">Transferase</keyword>
<proteinExistence type="inferred from homology"/>
<keyword evidence="2" id="KW-1003">Cell membrane</keyword>
<dbReference type="RefSeq" id="XP_022959644.1">
    <property type="nucleotide sequence ID" value="XM_023103876.1"/>
</dbReference>
<dbReference type="PIRSF" id="PIRSF000641">
    <property type="entry name" value="SRK"/>
    <property type="match status" value="1"/>
</dbReference>
<dbReference type="Gene3D" id="3.30.200.20">
    <property type="entry name" value="Phosphorylase Kinase, domain 1"/>
    <property type="match status" value="1"/>
</dbReference>
<feature type="domain" description="Protein kinase" evidence="21">
    <location>
        <begin position="505"/>
        <end position="776"/>
    </location>
</feature>
<evidence type="ECO:0000256" key="16">
    <source>
        <dbReference type="ARBA" id="ARBA00047899"/>
    </source>
</evidence>
<keyword evidence="14" id="KW-0675">Receptor</keyword>
<reference evidence="24" key="1">
    <citation type="submission" date="2025-08" db="UniProtKB">
        <authorList>
            <consortium name="RefSeq"/>
        </authorList>
    </citation>
    <scope>IDENTIFICATION</scope>
    <source>
        <tissue evidence="24">Young leaves</tissue>
    </source>
</reference>
<feature type="signal peptide" evidence="20">
    <location>
        <begin position="1"/>
        <end position="28"/>
    </location>
</feature>
<feature type="transmembrane region" description="Helical" evidence="19">
    <location>
        <begin position="415"/>
        <end position="438"/>
    </location>
</feature>
<dbReference type="SUPFAM" id="SSF51110">
    <property type="entry name" value="alpha-D-mannose-specific plant lectins"/>
    <property type="match status" value="1"/>
</dbReference>
<dbReference type="GO" id="GO:0005524">
    <property type="term" value="F:ATP binding"/>
    <property type="evidence" value="ECO:0007669"/>
    <property type="project" value="UniProtKB-KW"/>
</dbReference>
<dbReference type="SUPFAM" id="SSF56112">
    <property type="entry name" value="Protein kinase-like (PK-like)"/>
    <property type="match status" value="1"/>
</dbReference>
<keyword evidence="11 19" id="KW-1133">Transmembrane helix</keyword>
<comment type="catalytic activity">
    <reaction evidence="16 18">
        <text>L-threonyl-[protein] + ATP = O-phospho-L-threonyl-[protein] + ADP + H(+)</text>
        <dbReference type="Rhea" id="RHEA:46608"/>
        <dbReference type="Rhea" id="RHEA-COMP:11060"/>
        <dbReference type="Rhea" id="RHEA-COMP:11605"/>
        <dbReference type="ChEBI" id="CHEBI:15378"/>
        <dbReference type="ChEBI" id="CHEBI:30013"/>
        <dbReference type="ChEBI" id="CHEBI:30616"/>
        <dbReference type="ChEBI" id="CHEBI:61977"/>
        <dbReference type="ChEBI" id="CHEBI:456216"/>
        <dbReference type="EC" id="2.7.11.1"/>
    </reaction>
</comment>
<gene>
    <name evidence="24" type="primary">LOC111460663</name>
</gene>
<evidence type="ECO:0000256" key="19">
    <source>
        <dbReference type="SAM" id="Phobius"/>
    </source>
</evidence>
<keyword evidence="5 19" id="KW-0812">Transmembrane</keyword>
<dbReference type="PROSITE" id="PS50011">
    <property type="entry name" value="PROTEIN_KINASE_DOM"/>
    <property type="match status" value="1"/>
</dbReference>
<dbReference type="Pfam" id="PF07714">
    <property type="entry name" value="PK_Tyr_Ser-Thr"/>
    <property type="match status" value="1"/>
</dbReference>
<evidence type="ECO:0000259" key="21">
    <source>
        <dbReference type="PROSITE" id="PS50011"/>
    </source>
</evidence>
<dbReference type="SMART" id="SM00220">
    <property type="entry name" value="S_TKc"/>
    <property type="match status" value="1"/>
</dbReference>
<dbReference type="InterPro" id="IPR011009">
    <property type="entry name" value="Kinase-like_dom_sf"/>
</dbReference>
<evidence type="ECO:0000256" key="2">
    <source>
        <dbReference type="ARBA" id="ARBA00022475"/>
    </source>
</evidence>
<evidence type="ECO:0000313" key="24">
    <source>
        <dbReference type="RefSeq" id="XP_022959644.1"/>
    </source>
</evidence>
<dbReference type="GeneID" id="111460663"/>
<keyword evidence="23" id="KW-1185">Reference proteome</keyword>
<evidence type="ECO:0000256" key="17">
    <source>
        <dbReference type="ARBA" id="ARBA00048679"/>
    </source>
</evidence>
<feature type="domain" description="Bulb-type lectin" evidence="22">
    <location>
        <begin position="28"/>
        <end position="153"/>
    </location>
</feature>
<comment type="catalytic activity">
    <reaction evidence="17 18">
        <text>L-seryl-[protein] + ATP = O-phospho-L-seryl-[protein] + ADP + H(+)</text>
        <dbReference type="Rhea" id="RHEA:17989"/>
        <dbReference type="Rhea" id="RHEA-COMP:9863"/>
        <dbReference type="Rhea" id="RHEA-COMP:11604"/>
        <dbReference type="ChEBI" id="CHEBI:15378"/>
        <dbReference type="ChEBI" id="CHEBI:29999"/>
        <dbReference type="ChEBI" id="CHEBI:30616"/>
        <dbReference type="ChEBI" id="CHEBI:83421"/>
        <dbReference type="ChEBI" id="CHEBI:456216"/>
        <dbReference type="EC" id="2.7.11.1"/>
    </reaction>
</comment>
<evidence type="ECO:0000259" key="22">
    <source>
        <dbReference type="PROSITE" id="PS50927"/>
    </source>
</evidence>
<dbReference type="Gene3D" id="1.10.510.10">
    <property type="entry name" value="Transferase(Phosphotransferase) domain 1"/>
    <property type="match status" value="1"/>
</dbReference>
<dbReference type="InterPro" id="IPR001480">
    <property type="entry name" value="Bulb-type_lectin_dom"/>
</dbReference>
<evidence type="ECO:0000256" key="4">
    <source>
        <dbReference type="ARBA" id="ARBA00022679"/>
    </source>
</evidence>
<dbReference type="PROSITE" id="PS00108">
    <property type="entry name" value="PROTEIN_KINASE_ST"/>
    <property type="match status" value="1"/>
</dbReference>
<keyword evidence="7" id="KW-0430">Lectin</keyword>
<keyword evidence="13" id="KW-1015">Disulfide bond</keyword>
<evidence type="ECO:0000256" key="11">
    <source>
        <dbReference type="ARBA" id="ARBA00022989"/>
    </source>
</evidence>
<keyword evidence="12 19" id="KW-0472">Membrane</keyword>
<accession>A0A6J1H8P4</accession>
<dbReference type="SMART" id="SM00108">
    <property type="entry name" value="B_lectin"/>
    <property type="match status" value="1"/>
</dbReference>
<evidence type="ECO:0000256" key="20">
    <source>
        <dbReference type="SAM" id="SignalP"/>
    </source>
</evidence>
<evidence type="ECO:0000256" key="15">
    <source>
        <dbReference type="ARBA" id="ARBA00023180"/>
    </source>
</evidence>
<keyword evidence="3 18" id="KW-0723">Serine/threonine-protein kinase</keyword>
<dbReference type="FunFam" id="1.10.510.10:FF:000060">
    <property type="entry name" value="G-type lectin S-receptor-like serine/threonine-protein kinase"/>
    <property type="match status" value="1"/>
</dbReference>
<evidence type="ECO:0000256" key="12">
    <source>
        <dbReference type="ARBA" id="ARBA00023136"/>
    </source>
</evidence>
<evidence type="ECO:0000256" key="18">
    <source>
        <dbReference type="PIRNR" id="PIRNR000641"/>
    </source>
</evidence>
<dbReference type="InterPro" id="IPR003609">
    <property type="entry name" value="Pan_app"/>
</dbReference>
<evidence type="ECO:0000313" key="23">
    <source>
        <dbReference type="Proteomes" id="UP000504609"/>
    </source>
</evidence>
<dbReference type="PANTHER" id="PTHR27002">
    <property type="entry name" value="RECEPTOR-LIKE SERINE/THREONINE-PROTEIN KINASE SD1-8"/>
    <property type="match status" value="1"/>
</dbReference>
<evidence type="ECO:0000256" key="1">
    <source>
        <dbReference type="ARBA" id="ARBA00004251"/>
    </source>
</evidence>
<dbReference type="InterPro" id="IPR001245">
    <property type="entry name" value="Ser-Thr/Tyr_kinase_cat_dom"/>
</dbReference>
<dbReference type="PANTHER" id="PTHR27002:SF1107">
    <property type="entry name" value="RECEPTOR-LIKE SERINE_THREONINE-PROTEIN KINASE"/>
    <property type="match status" value="1"/>
</dbReference>
<evidence type="ECO:0000256" key="13">
    <source>
        <dbReference type="ARBA" id="ARBA00023157"/>
    </source>
</evidence>
<dbReference type="EC" id="2.7.11.1" evidence="18"/>
<dbReference type="KEGG" id="cmos:111460663"/>
<name>A0A6J1H8P4_CUCMO</name>
<organism evidence="23 24">
    <name type="scientific">Cucurbita moschata</name>
    <name type="common">Winter crookneck squash</name>
    <name type="synonym">Cucurbita pepo var. moschata</name>
    <dbReference type="NCBI Taxonomy" id="3662"/>
    <lineage>
        <taxon>Eukaryota</taxon>
        <taxon>Viridiplantae</taxon>
        <taxon>Streptophyta</taxon>
        <taxon>Embryophyta</taxon>
        <taxon>Tracheophyta</taxon>
        <taxon>Spermatophyta</taxon>
        <taxon>Magnoliopsida</taxon>
        <taxon>eudicotyledons</taxon>
        <taxon>Gunneridae</taxon>
        <taxon>Pentapetalae</taxon>
        <taxon>rosids</taxon>
        <taxon>fabids</taxon>
        <taxon>Cucurbitales</taxon>
        <taxon>Cucurbitaceae</taxon>
        <taxon>Cucurbiteae</taxon>
        <taxon>Cucurbita</taxon>
    </lineage>
</organism>
<feature type="chain" id="PRO_5027067607" description="Receptor-like serine/threonine-protein kinase" evidence="20">
    <location>
        <begin position="29"/>
        <end position="830"/>
    </location>
</feature>
<dbReference type="InterPro" id="IPR008271">
    <property type="entry name" value="Ser/Thr_kinase_AS"/>
</dbReference>
<dbReference type="SMR" id="A0A6J1H8P4"/>